<dbReference type="eggNOG" id="ENOG50307YA">
    <property type="taxonomic scope" value="Bacteria"/>
</dbReference>
<gene>
    <name evidence="1" type="ORF">EU98_0389</name>
</gene>
<dbReference type="STRING" id="167548.EU98_0389"/>
<comment type="caution">
    <text evidence="1">The sequence shown here is derived from an EMBL/GenBank/DDBJ whole genome shotgun (WGS) entry which is preliminary data.</text>
</comment>
<evidence type="ECO:0000313" key="2">
    <source>
        <dbReference type="Proteomes" id="UP000030533"/>
    </source>
</evidence>
<accession>A0A0A2APU4</accession>
<proteinExistence type="predicted"/>
<evidence type="ECO:0000313" key="1">
    <source>
        <dbReference type="EMBL" id="KGG02449.1"/>
    </source>
</evidence>
<protein>
    <submittedName>
        <fullName evidence="1">Uncharacterized protein</fullName>
    </submittedName>
</protein>
<dbReference type="Proteomes" id="UP000030533">
    <property type="component" value="Unassembled WGS sequence"/>
</dbReference>
<dbReference type="AlphaFoldDB" id="A0A0A2APU4"/>
<dbReference type="EMBL" id="JNAO01000004">
    <property type="protein sequence ID" value="KGG02449.1"/>
    <property type="molecule type" value="Genomic_DNA"/>
</dbReference>
<sequence length="57" mass="6733">MAFFSFSNQSFSLTDSQIKRFCAKEKKVYLCIKNLQEKRSDLQKGKLIEIPVTPYKR</sequence>
<organism evidence="1 2">
    <name type="scientific">Prochlorococcus marinus str. MIT 9314</name>
    <dbReference type="NCBI Taxonomy" id="167548"/>
    <lineage>
        <taxon>Bacteria</taxon>
        <taxon>Bacillati</taxon>
        <taxon>Cyanobacteriota</taxon>
        <taxon>Cyanophyceae</taxon>
        <taxon>Synechococcales</taxon>
        <taxon>Prochlorococcaceae</taxon>
        <taxon>Prochlorococcus</taxon>
    </lineage>
</organism>
<name>A0A0A2APU4_PROMR</name>
<reference evidence="2" key="1">
    <citation type="journal article" date="2014" name="Sci. Data">
        <title>Genomes of diverse isolates of the marine cyanobacterium Prochlorococcus.</title>
        <authorList>
            <person name="Biller S."/>
            <person name="Berube P."/>
            <person name="Thompson J."/>
            <person name="Kelly L."/>
            <person name="Roggensack S."/>
            <person name="Awad L."/>
            <person name="Roache-Johnson K."/>
            <person name="Ding H."/>
            <person name="Giovannoni S.J."/>
            <person name="Moore L.R."/>
            <person name="Chisholm S.W."/>
        </authorList>
    </citation>
    <scope>NUCLEOTIDE SEQUENCE [LARGE SCALE GENOMIC DNA]</scope>
    <source>
        <strain evidence="2">MIT 9314</strain>
    </source>
</reference>